<comment type="caution">
    <text evidence="7">The sequence shown here is derived from an EMBL/GenBank/DDBJ whole genome shotgun (WGS) entry which is preliminary data.</text>
</comment>
<comment type="cofactor">
    <cofactor evidence="1 6">
        <name>Mg(2+)</name>
        <dbReference type="ChEBI" id="CHEBI:18420"/>
    </cofactor>
</comment>
<dbReference type="EMBL" id="VYQE01000002">
    <property type="protein sequence ID" value="KAA9009370.1"/>
    <property type="molecule type" value="Genomic_DNA"/>
</dbReference>
<evidence type="ECO:0000256" key="4">
    <source>
        <dbReference type="ARBA" id="ARBA00022801"/>
    </source>
</evidence>
<name>A0A5J5GMK0_9RHOB</name>
<keyword evidence="5 6" id="KW-0460">Magnesium</keyword>
<dbReference type="PROSITE" id="PS00629">
    <property type="entry name" value="IMP_1"/>
    <property type="match status" value="1"/>
</dbReference>
<dbReference type="InterPro" id="IPR051090">
    <property type="entry name" value="Inositol_monoP_superfamily"/>
</dbReference>
<evidence type="ECO:0000256" key="3">
    <source>
        <dbReference type="ARBA" id="ARBA00022723"/>
    </source>
</evidence>
<evidence type="ECO:0000256" key="5">
    <source>
        <dbReference type="ARBA" id="ARBA00022842"/>
    </source>
</evidence>
<dbReference type="GO" id="GO:0000105">
    <property type="term" value="P:L-histidine biosynthetic process"/>
    <property type="evidence" value="ECO:0007669"/>
    <property type="project" value="TreeGrafter"/>
</dbReference>
<keyword evidence="8" id="KW-1185">Reference proteome</keyword>
<dbReference type="Gene3D" id="3.30.540.10">
    <property type="entry name" value="Fructose-1,6-Bisphosphatase, subunit A, domain 1"/>
    <property type="match status" value="1"/>
</dbReference>
<evidence type="ECO:0000256" key="6">
    <source>
        <dbReference type="PIRSR" id="PIRSR600760-2"/>
    </source>
</evidence>
<dbReference type="AlphaFoldDB" id="A0A5J5GMK0"/>
<proteinExistence type="inferred from homology"/>
<feature type="binding site" evidence="6">
    <location>
        <position position="95"/>
    </location>
    <ligand>
        <name>Mg(2+)</name>
        <dbReference type="ChEBI" id="CHEBI:18420"/>
        <label>1</label>
        <note>catalytic</note>
    </ligand>
</feature>
<dbReference type="PRINTS" id="PR00377">
    <property type="entry name" value="IMPHPHTASES"/>
</dbReference>
<feature type="binding site" evidence="6">
    <location>
        <position position="222"/>
    </location>
    <ligand>
        <name>Mg(2+)</name>
        <dbReference type="ChEBI" id="CHEBI:18420"/>
        <label>1</label>
        <note>catalytic</note>
    </ligand>
</feature>
<evidence type="ECO:0000256" key="2">
    <source>
        <dbReference type="ARBA" id="ARBA00009759"/>
    </source>
</evidence>
<evidence type="ECO:0000256" key="1">
    <source>
        <dbReference type="ARBA" id="ARBA00001946"/>
    </source>
</evidence>
<accession>A0A5J5GMK0</accession>
<feature type="binding site" evidence="6">
    <location>
        <position position="79"/>
    </location>
    <ligand>
        <name>Mg(2+)</name>
        <dbReference type="ChEBI" id="CHEBI:18420"/>
        <label>1</label>
        <note>catalytic</note>
    </ligand>
</feature>
<dbReference type="SUPFAM" id="SSF56655">
    <property type="entry name" value="Carbohydrate phosphatase"/>
    <property type="match status" value="1"/>
</dbReference>
<comment type="similarity">
    <text evidence="2">Belongs to the inositol monophosphatase superfamily.</text>
</comment>
<dbReference type="Proteomes" id="UP000326554">
    <property type="component" value="Unassembled WGS sequence"/>
</dbReference>
<dbReference type="RefSeq" id="WP_150444903.1">
    <property type="nucleotide sequence ID" value="NZ_VYQE01000002.1"/>
</dbReference>
<dbReference type="InterPro" id="IPR000760">
    <property type="entry name" value="Inositol_monophosphatase-like"/>
</dbReference>
<dbReference type="GO" id="GO:0016791">
    <property type="term" value="F:phosphatase activity"/>
    <property type="evidence" value="ECO:0007669"/>
    <property type="project" value="UniProtKB-ARBA"/>
</dbReference>
<sequence>MPGRHSLSEDDSAAVIAAARACAEAARPQTLRHFRRTALTTENKDGQGFDPVTEADRAAELAMRDVLARLRPDDAILGEEYGRSSGSSGLTWVLDPIDGTRGFISGTPTWGVLIAASDAHGPLFGIIDQPFIGERFEGGLGLARSEGPGGEIPLGTRPTRTLAEATLFTTFPEVGSEAEARAFMAVANRARLTRYGMDCYAYALLALGQVDLVIEAGLQPYDIHAPIAVVEAAGGLVTDWTGGPAVDGGRVIAAANPTLHAEALAVLGEALGD</sequence>
<evidence type="ECO:0000313" key="7">
    <source>
        <dbReference type="EMBL" id="KAA9009370.1"/>
    </source>
</evidence>
<organism evidence="7 8">
    <name type="scientific">Histidinibacterium aquaticum</name>
    <dbReference type="NCBI Taxonomy" id="2613962"/>
    <lineage>
        <taxon>Bacteria</taxon>
        <taxon>Pseudomonadati</taxon>
        <taxon>Pseudomonadota</taxon>
        <taxon>Alphaproteobacteria</taxon>
        <taxon>Rhodobacterales</taxon>
        <taxon>Paracoccaceae</taxon>
        <taxon>Histidinibacterium</taxon>
    </lineage>
</organism>
<gene>
    <name evidence="7" type="ORF">F3S47_08995</name>
</gene>
<dbReference type="PANTHER" id="PTHR43200:SF6">
    <property type="entry name" value="3'(2'),5'-BISPHOSPHATE NUCLEOTIDASE"/>
    <property type="match status" value="1"/>
</dbReference>
<feature type="binding site" evidence="6">
    <location>
        <position position="98"/>
    </location>
    <ligand>
        <name>Mg(2+)</name>
        <dbReference type="ChEBI" id="CHEBI:18420"/>
        <label>1</label>
        <note>catalytic</note>
    </ligand>
</feature>
<keyword evidence="3 6" id="KW-0479">Metal-binding</keyword>
<dbReference type="GO" id="GO:0046872">
    <property type="term" value="F:metal ion binding"/>
    <property type="evidence" value="ECO:0007669"/>
    <property type="project" value="UniProtKB-KW"/>
</dbReference>
<dbReference type="CDD" id="cd01641">
    <property type="entry name" value="Bacterial_IMPase_like_1"/>
    <property type="match status" value="1"/>
</dbReference>
<reference evidence="7 8" key="1">
    <citation type="submission" date="2019-09" db="EMBL/GenBank/DDBJ databases">
        <authorList>
            <person name="Park J.-S."/>
            <person name="Choi H.-J."/>
        </authorList>
    </citation>
    <scope>NUCLEOTIDE SEQUENCE [LARGE SCALE GENOMIC DNA]</scope>
    <source>
        <strain evidence="7 8">176SS1-4</strain>
    </source>
</reference>
<dbReference type="InterPro" id="IPR020583">
    <property type="entry name" value="Inositol_monoP_metal-BS"/>
</dbReference>
<feature type="binding site" evidence="6">
    <location>
        <position position="97"/>
    </location>
    <ligand>
        <name>Mg(2+)</name>
        <dbReference type="ChEBI" id="CHEBI:18420"/>
        <label>1</label>
        <note>catalytic</note>
    </ligand>
</feature>
<keyword evidence="4" id="KW-0378">Hydrolase</keyword>
<protein>
    <submittedName>
        <fullName evidence="7">Inositol monophosphatase family protein</fullName>
    </submittedName>
</protein>
<dbReference type="Pfam" id="PF00459">
    <property type="entry name" value="Inositol_P"/>
    <property type="match status" value="1"/>
</dbReference>
<evidence type="ECO:0000313" key="8">
    <source>
        <dbReference type="Proteomes" id="UP000326554"/>
    </source>
</evidence>
<dbReference type="PANTHER" id="PTHR43200">
    <property type="entry name" value="PHOSPHATASE"/>
    <property type="match status" value="1"/>
</dbReference>
<dbReference type="Gene3D" id="3.40.190.80">
    <property type="match status" value="1"/>
</dbReference>